<dbReference type="PANTHER" id="PTHR35093:SF8">
    <property type="entry name" value="OUTER MEMBRANE PROTEIN NMB0088-RELATED"/>
    <property type="match status" value="1"/>
</dbReference>
<evidence type="ECO:0000256" key="6">
    <source>
        <dbReference type="ARBA" id="ARBA00023136"/>
    </source>
</evidence>
<reference evidence="10" key="2">
    <citation type="journal article" date="2011" name="Stand. Genomic Sci.">
        <title>Complete genome sequence of Weeksella virosa type strain (9751T).</title>
        <authorList>
            <person name="Lang E."/>
            <person name="Teshima H."/>
            <person name="Lucas S."/>
            <person name="Lapidus A."/>
            <person name="Hammon N."/>
            <person name="Deshpande S."/>
            <person name="Nolan M."/>
            <person name="Cheng J."/>
            <person name="Pitluck S."/>
            <person name="Liolios K."/>
            <person name="Pagani I."/>
            <person name="Mikhailova N."/>
            <person name="Ivanova N."/>
            <person name="Mavromatis K."/>
            <person name="Pati A."/>
            <person name="Tapia R."/>
            <person name="Han C."/>
            <person name="Goodwin L."/>
            <person name="Chen A."/>
            <person name="Palaniappan K."/>
            <person name="Land M."/>
            <person name="Hauser L."/>
            <person name="Chang Y."/>
            <person name="Jeffries C."/>
            <person name="Brambilla E."/>
            <person name="Kopitz M."/>
            <person name="Rohde M."/>
            <person name="Goker M."/>
            <person name="Tindall B."/>
            <person name="Detter J."/>
            <person name="Woyke T."/>
            <person name="Bristow J."/>
            <person name="Eisen J."/>
            <person name="Markowitz V."/>
            <person name="Hugenholtz P."/>
            <person name="Klenk H."/>
            <person name="Kyrpides N."/>
        </authorList>
    </citation>
    <scope>NUCLEOTIDE SEQUENCE [LARGE SCALE GENOMIC DNA]</scope>
    <source>
        <strain evidence="10">ATCC 43766 / DSM 16922 / JCM 21250 / NBRC 16016 / NCTC 11634 / CL345/78</strain>
    </source>
</reference>
<accession>F0P296</accession>
<evidence type="ECO:0000256" key="3">
    <source>
        <dbReference type="ARBA" id="ARBA00022452"/>
    </source>
</evidence>
<evidence type="ECO:0000256" key="2">
    <source>
        <dbReference type="ARBA" id="ARBA00008163"/>
    </source>
</evidence>
<dbReference type="InterPro" id="IPR005017">
    <property type="entry name" value="OMPP1/FadL/TodX"/>
</dbReference>
<evidence type="ECO:0000313" key="10">
    <source>
        <dbReference type="Proteomes" id="UP000008641"/>
    </source>
</evidence>
<dbReference type="Proteomes" id="UP000008641">
    <property type="component" value="Chromosome"/>
</dbReference>
<protein>
    <submittedName>
        <fullName evidence="9">Membrane protein involved in aromatic hydrocarbon degradation</fullName>
    </submittedName>
</protein>
<evidence type="ECO:0000313" key="9">
    <source>
        <dbReference type="EMBL" id="ADX67786.1"/>
    </source>
</evidence>
<comment type="subcellular location">
    <subcellularLocation>
        <location evidence="1">Cell outer membrane</location>
        <topology evidence="1">Multi-pass membrane protein</topology>
    </subcellularLocation>
</comment>
<feature type="signal peptide" evidence="8">
    <location>
        <begin position="1"/>
        <end position="19"/>
    </location>
</feature>
<reference evidence="9 10" key="1">
    <citation type="journal article" date="2011" name="Stand. Genomic Sci.">
        <title>Complete genome sequence of Weeksella virosa type strain (9751).</title>
        <authorList>
            <person name="Lang E."/>
            <person name="Teshima H."/>
            <person name="Lucas S."/>
            <person name="Lapidus A."/>
            <person name="Hammon N."/>
            <person name="Deshpande S."/>
            <person name="Nolan M."/>
            <person name="Cheng J.F."/>
            <person name="Pitluck S."/>
            <person name="Liolios K."/>
            <person name="Pagani I."/>
            <person name="Mikhailova N."/>
            <person name="Ivanova N."/>
            <person name="Mavromatis K."/>
            <person name="Pati A."/>
            <person name="Tapia R."/>
            <person name="Han C."/>
            <person name="Goodwin L."/>
            <person name="Chen A."/>
            <person name="Palaniappan K."/>
            <person name="Land M."/>
            <person name="Hauser L."/>
            <person name="Chang Y.J."/>
            <person name="Jeffries C.D."/>
            <person name="Brambilla E.M."/>
            <person name="Kopitz M."/>
            <person name="Rohde M."/>
            <person name="Goker M."/>
            <person name="Tindall B.J."/>
            <person name="Detter J.C."/>
            <person name="Woyke T."/>
            <person name="Bristow J."/>
            <person name="Eisen J.A."/>
            <person name="Markowitz V."/>
            <person name="Hugenholtz P."/>
            <person name="Klenk H.P."/>
            <person name="Kyrpides N.C."/>
        </authorList>
    </citation>
    <scope>NUCLEOTIDE SEQUENCE [LARGE SCALE GENOMIC DNA]</scope>
    <source>
        <strain evidence="10">ATCC 43766 / DSM 16922 / JCM 21250 / NBRC 16016 / NCTC 11634 / CL345/78</strain>
    </source>
</reference>
<evidence type="ECO:0000256" key="7">
    <source>
        <dbReference type="ARBA" id="ARBA00023237"/>
    </source>
</evidence>
<dbReference type="PANTHER" id="PTHR35093">
    <property type="entry name" value="OUTER MEMBRANE PROTEIN NMB0088-RELATED"/>
    <property type="match status" value="1"/>
</dbReference>
<dbReference type="GO" id="GO:0015483">
    <property type="term" value="F:long-chain fatty acid transporting porin activity"/>
    <property type="evidence" value="ECO:0007669"/>
    <property type="project" value="TreeGrafter"/>
</dbReference>
<keyword evidence="5 8" id="KW-0732">Signal</keyword>
<dbReference type="HOGENOM" id="CLU_047829_0_0_10"/>
<comment type="similarity">
    <text evidence="2">Belongs to the OmpP1/FadL family.</text>
</comment>
<evidence type="ECO:0000256" key="4">
    <source>
        <dbReference type="ARBA" id="ARBA00022692"/>
    </source>
</evidence>
<organism evidence="9 10">
    <name type="scientific">Weeksella virosa (strain ATCC 43766 / DSM 16922 / JCM 21250 / CCUG 30538 / CDC 9751 / IAM 14551 / NBRC 16016 / NCTC 11634 / CL345/78)</name>
    <dbReference type="NCBI Taxonomy" id="865938"/>
    <lineage>
        <taxon>Bacteria</taxon>
        <taxon>Pseudomonadati</taxon>
        <taxon>Bacteroidota</taxon>
        <taxon>Flavobacteriia</taxon>
        <taxon>Flavobacteriales</taxon>
        <taxon>Weeksellaceae</taxon>
        <taxon>Weeksella</taxon>
    </lineage>
</organism>
<dbReference type="OrthoDB" id="1491239at2"/>
<name>F0P296_WEEVC</name>
<dbReference type="Gene3D" id="2.40.160.60">
    <property type="entry name" value="Outer membrane protein transport protein (OMPP1/FadL/TodX)"/>
    <property type="match status" value="1"/>
</dbReference>
<proteinExistence type="inferred from homology"/>
<keyword evidence="6" id="KW-0472">Membrane</keyword>
<evidence type="ECO:0000256" key="8">
    <source>
        <dbReference type="SAM" id="SignalP"/>
    </source>
</evidence>
<evidence type="ECO:0000256" key="5">
    <source>
        <dbReference type="ARBA" id="ARBA00022729"/>
    </source>
</evidence>
<sequence>MKKWIFSSLSLLALTAIQAQTLSTSPYSAYGIGKGLFDNNTEQGGMGDISTLNLNPYGQSANFYNPAANQSLRMTTFNISLRGDNTQYKYNQNKEKSGTAYISNLSLAFPVSPKSRAGFGYQPYSTTGFDVIKVDSTSTTPLNAQYQGEGGINSVHAFYSYNVTPEISVGARANFLFGDQNKNEKISVQGGSLITDYDTKTSYSGYQFAIGTVYNKRIGDNHRLNIGATYTLGTKIKSQFTYYVSTYNYNGPTMIALDTISYIHNKNAKTQLPNEFSFAASYGKDLKWNVAAEIKYAMWSDYSNPVYESNTSLTSNLQFKDSYRAALGAYYIPNFNSYKSYLDRVIYRGGIYYERGNFNLNYHQINNYGATLGFGLPVGKTNDASMLNIALEYGKKGSTKHQLVQENYIGFRLGFDFNDIWFRKRVID</sequence>
<dbReference type="Pfam" id="PF03349">
    <property type="entry name" value="Toluene_X"/>
    <property type="match status" value="1"/>
</dbReference>
<keyword evidence="7" id="KW-0998">Cell outer membrane</keyword>
<evidence type="ECO:0000256" key="1">
    <source>
        <dbReference type="ARBA" id="ARBA00004571"/>
    </source>
</evidence>
<dbReference type="EMBL" id="CP002455">
    <property type="protein sequence ID" value="ADX67786.1"/>
    <property type="molecule type" value="Genomic_DNA"/>
</dbReference>
<feature type="chain" id="PRO_5003256476" evidence="8">
    <location>
        <begin position="20"/>
        <end position="428"/>
    </location>
</feature>
<keyword evidence="3" id="KW-1134">Transmembrane beta strand</keyword>
<dbReference type="SUPFAM" id="SSF56935">
    <property type="entry name" value="Porins"/>
    <property type="match status" value="1"/>
</dbReference>
<dbReference type="KEGG" id="wvi:Weevi_1077"/>
<dbReference type="GO" id="GO:0009279">
    <property type="term" value="C:cell outer membrane"/>
    <property type="evidence" value="ECO:0007669"/>
    <property type="project" value="UniProtKB-SubCell"/>
</dbReference>
<dbReference type="eggNOG" id="COG2067">
    <property type="taxonomic scope" value="Bacteria"/>
</dbReference>
<keyword evidence="10" id="KW-1185">Reference proteome</keyword>
<gene>
    <name evidence="9" type="ordered locus">Weevi_1077</name>
</gene>
<dbReference type="RefSeq" id="WP_013598176.1">
    <property type="nucleotide sequence ID" value="NC_015144.1"/>
</dbReference>
<dbReference type="STRING" id="865938.Weevi_1077"/>
<keyword evidence="4" id="KW-0812">Transmembrane</keyword>
<dbReference type="AlphaFoldDB" id="F0P296"/>